<name>A0A7Y4IN24_MYXXA</name>
<dbReference type="Proteomes" id="UP000533080">
    <property type="component" value="Unassembled WGS sequence"/>
</dbReference>
<dbReference type="Pfam" id="PF22302">
    <property type="entry name" value="DUF6968"/>
    <property type="match status" value="1"/>
</dbReference>
<dbReference type="InterPro" id="IPR054241">
    <property type="entry name" value="DUF6968"/>
</dbReference>
<proteinExistence type="predicted"/>
<dbReference type="RefSeq" id="WP_171443817.1">
    <property type="nucleotide sequence ID" value="NZ_JABFNS010000044.1"/>
</dbReference>
<protein>
    <recommendedName>
        <fullName evidence="1">DUF6968 domain-containing protein</fullName>
    </recommendedName>
</protein>
<comment type="caution">
    <text evidence="2">The sequence shown here is derived from an EMBL/GenBank/DDBJ whole genome shotgun (WGS) entry which is preliminary data.</text>
</comment>
<dbReference type="AlphaFoldDB" id="A0A7Y4IN24"/>
<sequence length="150" mass="17319">MARILVATRKYEWADGSGSIEVRWFKPVRSRRDYVCKYEVVGIGPSKLKADAVGVDSVQALWVAIDGARVLLEPIADELRFLGHPSLLLPRTFPFGFTEEAEARFVRAVDREMDRALRAHGDDPEAIREQERQAMLERRTRLLRLKEQRR</sequence>
<reference evidence="2 3" key="1">
    <citation type="submission" date="2020-05" db="EMBL/GenBank/DDBJ databases">
        <authorList>
            <person name="Whitworth D."/>
        </authorList>
    </citation>
    <scope>NUCLEOTIDE SEQUENCE [LARGE SCALE GENOMIC DNA]</scope>
    <source>
        <strain evidence="2 3">AM005</strain>
    </source>
</reference>
<organism evidence="2 3">
    <name type="scientific">Myxococcus xanthus</name>
    <dbReference type="NCBI Taxonomy" id="34"/>
    <lineage>
        <taxon>Bacteria</taxon>
        <taxon>Pseudomonadati</taxon>
        <taxon>Myxococcota</taxon>
        <taxon>Myxococcia</taxon>
        <taxon>Myxococcales</taxon>
        <taxon>Cystobacterineae</taxon>
        <taxon>Myxococcaceae</taxon>
        <taxon>Myxococcus</taxon>
    </lineage>
</organism>
<evidence type="ECO:0000313" key="2">
    <source>
        <dbReference type="EMBL" id="NOJ81845.1"/>
    </source>
</evidence>
<accession>A0A7Y4IN24</accession>
<gene>
    <name evidence="2" type="ORF">HNV28_26535</name>
</gene>
<evidence type="ECO:0000313" key="3">
    <source>
        <dbReference type="Proteomes" id="UP000533080"/>
    </source>
</evidence>
<evidence type="ECO:0000259" key="1">
    <source>
        <dbReference type="Pfam" id="PF22302"/>
    </source>
</evidence>
<dbReference type="EMBL" id="JABFNT010000102">
    <property type="protein sequence ID" value="NOJ81845.1"/>
    <property type="molecule type" value="Genomic_DNA"/>
</dbReference>
<feature type="domain" description="DUF6968" evidence="1">
    <location>
        <begin position="8"/>
        <end position="73"/>
    </location>
</feature>